<reference evidence="2 3" key="1">
    <citation type="submission" date="2020-10" db="EMBL/GenBank/DDBJ databases">
        <title>Sequencing the genomes of 1000 actinobacteria strains.</title>
        <authorList>
            <person name="Klenk H.-P."/>
        </authorList>
    </citation>
    <scope>NUCLEOTIDE SEQUENCE [LARGE SCALE GENOMIC DNA]</scope>
    <source>
        <strain evidence="2 3">DSM 44653</strain>
    </source>
</reference>
<feature type="region of interest" description="Disordered" evidence="1">
    <location>
        <begin position="1"/>
        <end position="34"/>
    </location>
</feature>
<sequence length="153" mass="16598">MVHGRPRPLLRVVTPSDVPEARPAPSPGRGRDRYADLPDRRLAAILAAEDTAEEHGLSPHTRSTCYVHRCWTHQCVGDPLHVLIATGHRWCRRCECPVDVAVDETPPGAVHLFCPRCGQAGSAANRDVRQACRTSLAAMHGGDAPTLYGIPDA</sequence>
<dbReference type="EMBL" id="JADBEG010000001">
    <property type="protein sequence ID" value="MBE1502462.1"/>
    <property type="molecule type" value="Genomic_DNA"/>
</dbReference>
<accession>A0ABR9IHN3</accession>
<organism evidence="2 3">
    <name type="scientific">Amycolatopsis lexingtonensis</name>
    <dbReference type="NCBI Taxonomy" id="218822"/>
    <lineage>
        <taxon>Bacteria</taxon>
        <taxon>Bacillati</taxon>
        <taxon>Actinomycetota</taxon>
        <taxon>Actinomycetes</taxon>
        <taxon>Pseudonocardiales</taxon>
        <taxon>Pseudonocardiaceae</taxon>
        <taxon>Amycolatopsis</taxon>
    </lineage>
</organism>
<gene>
    <name evidence="2" type="ORF">H4696_009562</name>
</gene>
<proteinExistence type="predicted"/>
<keyword evidence="3" id="KW-1185">Reference proteome</keyword>
<comment type="caution">
    <text evidence="2">The sequence shown here is derived from an EMBL/GenBank/DDBJ whole genome shotgun (WGS) entry which is preliminary data.</text>
</comment>
<protein>
    <submittedName>
        <fullName evidence="2">Uncharacterized protein</fullName>
    </submittedName>
</protein>
<dbReference type="Proteomes" id="UP000631670">
    <property type="component" value="Unassembled WGS sequence"/>
</dbReference>
<evidence type="ECO:0000313" key="2">
    <source>
        <dbReference type="EMBL" id="MBE1502462.1"/>
    </source>
</evidence>
<evidence type="ECO:0000256" key="1">
    <source>
        <dbReference type="SAM" id="MobiDB-lite"/>
    </source>
</evidence>
<name>A0ABR9IHN3_9PSEU</name>
<evidence type="ECO:0000313" key="3">
    <source>
        <dbReference type="Proteomes" id="UP000631670"/>
    </source>
</evidence>
<dbReference type="RefSeq" id="WP_225440284.1">
    <property type="nucleotide sequence ID" value="NZ_CP172961.1"/>
</dbReference>